<gene>
    <name evidence="1" type="ORF">PARMNEM_LOCUS14590</name>
</gene>
<reference evidence="1 2" key="1">
    <citation type="submission" date="2023-11" db="EMBL/GenBank/DDBJ databases">
        <authorList>
            <person name="Hedman E."/>
            <person name="Englund M."/>
            <person name="Stromberg M."/>
            <person name="Nyberg Akerstrom W."/>
            <person name="Nylinder S."/>
            <person name="Jareborg N."/>
            <person name="Kallberg Y."/>
            <person name="Kronander E."/>
        </authorList>
    </citation>
    <scope>NUCLEOTIDE SEQUENCE [LARGE SCALE GENOMIC DNA]</scope>
</reference>
<dbReference type="EMBL" id="CAVLGL010000091">
    <property type="protein sequence ID" value="CAK1595041.1"/>
    <property type="molecule type" value="Genomic_DNA"/>
</dbReference>
<accession>A0AAV1LIW8</accession>
<evidence type="ECO:0000313" key="1">
    <source>
        <dbReference type="EMBL" id="CAK1595041.1"/>
    </source>
</evidence>
<dbReference type="Proteomes" id="UP001314205">
    <property type="component" value="Unassembled WGS sequence"/>
</dbReference>
<sequence>MEDDAAVAVLFTEFRNDLWQTNASIPFCINHSLSLKRNSRNMAGFGDKRGHHFFCNTVKEQFLLALTHFRTPKLATGFLFRVRTRMAHSHFCKFFLCNCIKK</sequence>
<keyword evidence="2" id="KW-1185">Reference proteome</keyword>
<evidence type="ECO:0000313" key="2">
    <source>
        <dbReference type="Proteomes" id="UP001314205"/>
    </source>
</evidence>
<proteinExistence type="predicted"/>
<dbReference type="AlphaFoldDB" id="A0AAV1LIW8"/>
<comment type="caution">
    <text evidence="1">The sequence shown here is derived from an EMBL/GenBank/DDBJ whole genome shotgun (WGS) entry which is preliminary data.</text>
</comment>
<protein>
    <submittedName>
        <fullName evidence="1">Uncharacterized protein</fullName>
    </submittedName>
</protein>
<name>A0AAV1LIW8_9NEOP</name>
<organism evidence="1 2">
    <name type="scientific">Parnassius mnemosyne</name>
    <name type="common">clouded apollo</name>
    <dbReference type="NCBI Taxonomy" id="213953"/>
    <lineage>
        <taxon>Eukaryota</taxon>
        <taxon>Metazoa</taxon>
        <taxon>Ecdysozoa</taxon>
        <taxon>Arthropoda</taxon>
        <taxon>Hexapoda</taxon>
        <taxon>Insecta</taxon>
        <taxon>Pterygota</taxon>
        <taxon>Neoptera</taxon>
        <taxon>Endopterygota</taxon>
        <taxon>Lepidoptera</taxon>
        <taxon>Glossata</taxon>
        <taxon>Ditrysia</taxon>
        <taxon>Papilionoidea</taxon>
        <taxon>Papilionidae</taxon>
        <taxon>Parnassiinae</taxon>
        <taxon>Parnassini</taxon>
        <taxon>Parnassius</taxon>
        <taxon>Driopa</taxon>
    </lineage>
</organism>